<evidence type="ECO:0000256" key="3">
    <source>
        <dbReference type="ARBA" id="ARBA00023054"/>
    </source>
</evidence>
<feature type="coiled-coil region" evidence="4">
    <location>
        <begin position="482"/>
        <end position="516"/>
    </location>
</feature>
<dbReference type="PANTHER" id="PTHR16441">
    <property type="entry name" value="FIDIPIDINE"/>
    <property type="match status" value="1"/>
</dbReference>
<keyword evidence="3 4" id="KW-0175">Coiled coil</keyword>
<evidence type="ECO:0000259" key="7">
    <source>
        <dbReference type="Pfam" id="PF21673"/>
    </source>
</evidence>
<feature type="coiled-coil region" evidence="4">
    <location>
        <begin position="271"/>
        <end position="399"/>
    </location>
</feature>
<gene>
    <name evidence="8" type="ORF">PYX00_001608</name>
</gene>
<name>A0AAW2IDP3_9NEOP</name>
<feature type="domain" description="CCDC93 coiled-coil" evidence="6">
    <location>
        <begin position="171"/>
        <end position="546"/>
    </location>
</feature>
<dbReference type="Pfam" id="PF09762">
    <property type="entry name" value="CCDC93_CC"/>
    <property type="match status" value="1"/>
</dbReference>
<organism evidence="8">
    <name type="scientific">Menopon gallinae</name>
    <name type="common">poultry shaft louse</name>
    <dbReference type="NCBI Taxonomy" id="328185"/>
    <lineage>
        <taxon>Eukaryota</taxon>
        <taxon>Metazoa</taxon>
        <taxon>Ecdysozoa</taxon>
        <taxon>Arthropoda</taxon>
        <taxon>Hexapoda</taxon>
        <taxon>Insecta</taxon>
        <taxon>Pterygota</taxon>
        <taxon>Neoptera</taxon>
        <taxon>Paraneoptera</taxon>
        <taxon>Psocodea</taxon>
        <taxon>Troctomorpha</taxon>
        <taxon>Phthiraptera</taxon>
        <taxon>Amblycera</taxon>
        <taxon>Menoponidae</taxon>
        <taxon>Menopon</taxon>
    </lineage>
</organism>
<evidence type="ECO:0000256" key="4">
    <source>
        <dbReference type="SAM" id="Coils"/>
    </source>
</evidence>
<dbReference type="EMBL" id="JARGDH010000001">
    <property type="protein sequence ID" value="KAL0280264.1"/>
    <property type="molecule type" value="Genomic_DNA"/>
</dbReference>
<comment type="caution">
    <text evidence="8">The sequence shown here is derived from an EMBL/GenBank/DDBJ whole genome shotgun (WGS) entry which is preliminary data.</text>
</comment>
<dbReference type="InterPro" id="IPR019159">
    <property type="entry name" value="CCDC93_CC"/>
</dbReference>
<dbReference type="GO" id="GO:0006893">
    <property type="term" value="P:Golgi to plasma membrane transport"/>
    <property type="evidence" value="ECO:0007669"/>
    <property type="project" value="TreeGrafter"/>
</dbReference>
<reference evidence="8" key="1">
    <citation type="journal article" date="2024" name="Gigascience">
        <title>Chromosome-level genome of the poultry shaft louse Menopon gallinae provides insight into the host-switching and adaptive evolution of parasitic lice.</title>
        <authorList>
            <person name="Xu Y."/>
            <person name="Ma L."/>
            <person name="Liu S."/>
            <person name="Liang Y."/>
            <person name="Liu Q."/>
            <person name="He Z."/>
            <person name="Tian L."/>
            <person name="Duan Y."/>
            <person name="Cai W."/>
            <person name="Li H."/>
            <person name="Song F."/>
        </authorList>
    </citation>
    <scope>NUCLEOTIDE SEQUENCE</scope>
    <source>
        <strain evidence="8">Cailab_2023a</strain>
    </source>
</reference>
<evidence type="ECO:0000256" key="2">
    <source>
        <dbReference type="ARBA" id="ARBA00016765"/>
    </source>
</evidence>
<evidence type="ECO:0000259" key="6">
    <source>
        <dbReference type="Pfam" id="PF09762"/>
    </source>
</evidence>
<proteinExistence type="inferred from homology"/>
<feature type="region of interest" description="Disordered" evidence="5">
    <location>
        <begin position="206"/>
        <end position="228"/>
    </location>
</feature>
<sequence length="552" mass="65655">MKSMNASKLKHPENDQYDIREDEEQNVKLQEIIDLLVAAGYFRARIKGLSAFDKVVGGMIWCMESCNFDVNVDLLFQENSTIGQKIALTEKIVTVLPKMECPFRIEPHQIQGLDFIHIFPVIQWLVKRSVTVREEKREFIRRHAVLKFLKQYSKKNENIDNVVENIKKIQDVYRRRRLYKRKDKQPETEELQVESTLLEYCYPYRPTGKEQESEGKSLFSEADEHEETVPSQIMGTIVHSQVQKIAEVTQQFAKLKVDIEDSGGSLIKKQKDLILEKRNTLLEEKSELENEVKENSKKLEEIRENIKQFDEKFLEENNEKQKRIYEKLQSLILLDDSLKNQEKQFREYCKSELNRLQQLVQDALQRSQSQENNATDIHCEEEKEKVQALRLQIAKRNRSIAFLQRQLDEVPGRGELAQYQRRFLELYNQVAQKHEETKRFYTMYNTLDDKKLYLSKELSLLNSVLDNYSEAMSNSIDKEDFMRQFESIVAAIKQNKQKVEKRRTEERNRRDKLCKQLLDLVEQQRNYVCIVKQLRIECKRNEELLAYFRKQS</sequence>
<dbReference type="InterPro" id="IPR048747">
    <property type="entry name" value="CCDC93_N"/>
</dbReference>
<protein>
    <recommendedName>
        <fullName evidence="2">Coiled-coil domain-containing protein 93</fullName>
    </recommendedName>
</protein>
<dbReference type="Pfam" id="PF21673">
    <property type="entry name" value="CCDC93_N"/>
    <property type="match status" value="1"/>
</dbReference>
<evidence type="ECO:0000256" key="5">
    <source>
        <dbReference type="SAM" id="MobiDB-lite"/>
    </source>
</evidence>
<evidence type="ECO:0000313" key="8">
    <source>
        <dbReference type="EMBL" id="KAL0280264.1"/>
    </source>
</evidence>
<feature type="domain" description="CCDC93 N-terminal" evidence="7">
    <location>
        <begin position="24"/>
        <end position="128"/>
    </location>
</feature>
<dbReference type="AlphaFoldDB" id="A0AAW2IDP3"/>
<evidence type="ECO:0000256" key="1">
    <source>
        <dbReference type="ARBA" id="ARBA00007219"/>
    </source>
</evidence>
<accession>A0AAW2IDP3</accession>
<comment type="similarity">
    <text evidence="1">Belongs to the CCDC93 family.</text>
</comment>
<dbReference type="PANTHER" id="PTHR16441:SF0">
    <property type="entry name" value="COILED-COIL DOMAIN-CONTAINING PROTEIN 93"/>
    <property type="match status" value="1"/>
</dbReference>
<dbReference type="InterPro" id="IPR039116">
    <property type="entry name" value="CCDC93"/>
</dbReference>